<dbReference type="Proteomes" id="UP000287857">
    <property type="component" value="Unassembled WGS sequence"/>
</dbReference>
<dbReference type="PANTHER" id="PTHR30185:SF18">
    <property type="entry name" value="TRANSCRIPTIONAL REGULATOR MTLR"/>
    <property type="match status" value="1"/>
</dbReference>
<keyword evidence="5" id="KW-1185">Reference proteome</keyword>
<accession>A0A430A096</accession>
<feature type="domain" description="Mga helix-turn-helix" evidence="3">
    <location>
        <begin position="78"/>
        <end position="160"/>
    </location>
</feature>
<evidence type="ECO:0000313" key="5">
    <source>
        <dbReference type="Proteomes" id="UP000287857"/>
    </source>
</evidence>
<evidence type="ECO:0000256" key="1">
    <source>
        <dbReference type="ARBA" id="ARBA00023015"/>
    </source>
</evidence>
<comment type="caution">
    <text evidence="4">The sequence shown here is derived from an EMBL/GenBank/DDBJ whole genome shotgun (WGS) entry which is preliminary data.</text>
</comment>
<dbReference type="InterPro" id="IPR007737">
    <property type="entry name" value="Mga_HTH"/>
</dbReference>
<dbReference type="Pfam" id="PF05043">
    <property type="entry name" value="Mga"/>
    <property type="match status" value="1"/>
</dbReference>
<dbReference type="OrthoDB" id="2192016at2"/>
<dbReference type="RefSeq" id="WP_125983295.1">
    <property type="nucleotide sequence ID" value="NZ_NGJS01000003.1"/>
</dbReference>
<keyword evidence="2" id="KW-0804">Transcription</keyword>
<dbReference type="Gene3D" id="1.10.10.10">
    <property type="entry name" value="Winged helix-like DNA-binding domain superfamily/Winged helix DNA-binding domain"/>
    <property type="match status" value="1"/>
</dbReference>
<sequence length="494" mass="58678">MKYDDLLERKEAKQLLLLKKLIFAGGKMRFNDMHVCLNVSKASLETYVSELMLQLTRYQKKITLEYDGEWLAVMLVPKFSLKQVERDFYTEAIRYKILIYLFYHPEFSTVHLAEELGLSESTLFRKIKELNNYLEEFGMMIWQGRLTGEEHQIRYFYFQLIWCIDHNFKEITCDNPHDFICLLEEKLVTSLCKESVERLHVWLTVCNQRALCKNKRYCQLRKLFKPFEMDLMYLNIRQLLKDYTAQNALILDDEEAMMQFIFIISMSILSEEDVENYISIRSKYTPTALTDKVILDSILQYYAPLTLSKDAQNKMFYHLFQNHPRLYFFKGDIEIHSTSHLWELEESLSSHSIKKLSNFLLQTAKRHLVKDSSVCTSLDQLTELKYLSILMLVDRQINRNVNIAVDLNMTSLFKEMTIQMIKLQLDSLNGVTCQVYQADTEYDLVITNEQDYEYSNSYYVLSELGTSYDIKQLKQLIRKIYSEKYISILTTIYE</sequence>
<dbReference type="AlphaFoldDB" id="A0A430A096"/>
<evidence type="ECO:0000313" key="4">
    <source>
        <dbReference type="EMBL" id="RST99760.1"/>
    </source>
</evidence>
<evidence type="ECO:0000259" key="3">
    <source>
        <dbReference type="Pfam" id="PF05043"/>
    </source>
</evidence>
<dbReference type="InterPro" id="IPR036388">
    <property type="entry name" value="WH-like_DNA-bd_sf"/>
</dbReference>
<organism evidence="4 5">
    <name type="scientific">Vagococcus vulneris</name>
    <dbReference type="NCBI Taxonomy" id="1977869"/>
    <lineage>
        <taxon>Bacteria</taxon>
        <taxon>Bacillati</taxon>
        <taxon>Bacillota</taxon>
        <taxon>Bacilli</taxon>
        <taxon>Lactobacillales</taxon>
        <taxon>Enterococcaceae</taxon>
        <taxon>Vagococcus</taxon>
    </lineage>
</organism>
<reference evidence="4 5" key="1">
    <citation type="submission" date="2017-05" db="EMBL/GenBank/DDBJ databases">
        <title>Vagococcus spp. assemblies.</title>
        <authorList>
            <person name="Gulvik C.A."/>
        </authorList>
    </citation>
    <scope>NUCLEOTIDE SEQUENCE [LARGE SCALE GENOMIC DNA]</scope>
    <source>
        <strain evidence="4 5">SS1995</strain>
    </source>
</reference>
<protein>
    <recommendedName>
        <fullName evidence="3">Mga helix-turn-helix domain-containing protein</fullName>
    </recommendedName>
</protein>
<proteinExistence type="predicted"/>
<keyword evidence="1" id="KW-0805">Transcription regulation</keyword>
<dbReference type="EMBL" id="NGJS01000003">
    <property type="protein sequence ID" value="RST99760.1"/>
    <property type="molecule type" value="Genomic_DNA"/>
</dbReference>
<name>A0A430A096_9ENTE</name>
<dbReference type="InterPro" id="IPR050661">
    <property type="entry name" value="BglG_antiterminators"/>
</dbReference>
<gene>
    <name evidence="4" type="ORF">CBF37_03275</name>
</gene>
<evidence type="ECO:0000256" key="2">
    <source>
        <dbReference type="ARBA" id="ARBA00023163"/>
    </source>
</evidence>
<dbReference type="PANTHER" id="PTHR30185">
    <property type="entry name" value="CRYPTIC BETA-GLUCOSIDE BGL OPERON ANTITERMINATOR"/>
    <property type="match status" value="1"/>
</dbReference>